<name>A0AAV5E4P6_ELECO</name>
<dbReference type="AlphaFoldDB" id="A0AAV5E4P6"/>
<sequence length="212" mass="23749">MASHLRSSSVLSSPRSNEADVERQLQSLEATISSPSATVNTMCAGFKRLRNIYNCIEEMMCIPSNQVSLCQVQHRKAAEEELARSLVVLDLCSTMQETFLELKMIVQELLMVLKRGESVATQFKAYIQLTKSAYKQFKKICKKVTSDEMDCKVVKQLAEARLITTLLLESTSCLLTKQIDAQVVSDLQNFPEREGSMQRGAIAGIGVQYQRT</sequence>
<dbReference type="PANTHER" id="PTHR33070:SF106">
    <property type="entry name" value="OS08G0553750 PROTEIN"/>
    <property type="match status" value="1"/>
</dbReference>
<dbReference type="InterPro" id="IPR004320">
    <property type="entry name" value="BPS1_pln"/>
</dbReference>
<reference evidence="1" key="1">
    <citation type="journal article" date="2018" name="DNA Res.">
        <title>Multiple hybrid de novo genome assembly of finger millet, an orphan allotetraploid crop.</title>
        <authorList>
            <person name="Hatakeyama M."/>
            <person name="Aluri S."/>
            <person name="Balachadran M.T."/>
            <person name="Sivarajan S.R."/>
            <person name="Patrignani A."/>
            <person name="Gruter S."/>
            <person name="Poveda L."/>
            <person name="Shimizu-Inatsugi R."/>
            <person name="Baeten J."/>
            <person name="Francoijs K.J."/>
            <person name="Nataraja K.N."/>
            <person name="Reddy Y.A.N."/>
            <person name="Phadnis S."/>
            <person name="Ravikumar R.L."/>
            <person name="Schlapbach R."/>
            <person name="Sreeman S.M."/>
            <person name="Shimizu K.K."/>
        </authorList>
    </citation>
    <scope>NUCLEOTIDE SEQUENCE</scope>
</reference>
<dbReference type="PANTHER" id="PTHR33070">
    <property type="entry name" value="OS06G0725500 PROTEIN"/>
    <property type="match status" value="1"/>
</dbReference>
<comment type="caution">
    <text evidence="1">The sequence shown here is derived from an EMBL/GenBank/DDBJ whole genome shotgun (WGS) entry which is preliminary data.</text>
</comment>
<organism evidence="1 2">
    <name type="scientific">Eleusine coracana subsp. coracana</name>
    <dbReference type="NCBI Taxonomy" id="191504"/>
    <lineage>
        <taxon>Eukaryota</taxon>
        <taxon>Viridiplantae</taxon>
        <taxon>Streptophyta</taxon>
        <taxon>Embryophyta</taxon>
        <taxon>Tracheophyta</taxon>
        <taxon>Spermatophyta</taxon>
        <taxon>Magnoliopsida</taxon>
        <taxon>Liliopsida</taxon>
        <taxon>Poales</taxon>
        <taxon>Poaceae</taxon>
        <taxon>PACMAD clade</taxon>
        <taxon>Chloridoideae</taxon>
        <taxon>Cynodonteae</taxon>
        <taxon>Eleusininae</taxon>
        <taxon>Eleusine</taxon>
    </lineage>
</organism>
<evidence type="ECO:0000313" key="1">
    <source>
        <dbReference type="EMBL" id="GJN18358.1"/>
    </source>
</evidence>
<keyword evidence="2" id="KW-1185">Reference proteome</keyword>
<evidence type="ECO:0000313" key="2">
    <source>
        <dbReference type="Proteomes" id="UP001054889"/>
    </source>
</evidence>
<dbReference type="Pfam" id="PF03087">
    <property type="entry name" value="BPS1"/>
    <property type="match status" value="1"/>
</dbReference>
<dbReference type="GO" id="GO:0048367">
    <property type="term" value="P:shoot system development"/>
    <property type="evidence" value="ECO:0007669"/>
    <property type="project" value="InterPro"/>
</dbReference>
<proteinExistence type="predicted"/>
<protein>
    <submittedName>
        <fullName evidence="1">Uncharacterized protein</fullName>
    </submittedName>
</protein>
<dbReference type="EMBL" id="BQKI01000073">
    <property type="protein sequence ID" value="GJN18358.1"/>
    <property type="molecule type" value="Genomic_DNA"/>
</dbReference>
<gene>
    <name evidence="1" type="primary">gb05511</name>
    <name evidence="1" type="ORF">PR202_gb05511</name>
</gene>
<accession>A0AAV5E4P6</accession>
<dbReference type="Proteomes" id="UP001054889">
    <property type="component" value="Unassembled WGS sequence"/>
</dbReference>
<reference evidence="1" key="2">
    <citation type="submission" date="2021-12" db="EMBL/GenBank/DDBJ databases">
        <title>Resequencing data analysis of finger millet.</title>
        <authorList>
            <person name="Hatakeyama M."/>
            <person name="Aluri S."/>
            <person name="Balachadran M.T."/>
            <person name="Sivarajan S.R."/>
            <person name="Poveda L."/>
            <person name="Shimizu-Inatsugi R."/>
            <person name="Schlapbach R."/>
            <person name="Sreeman S.M."/>
            <person name="Shimizu K.K."/>
        </authorList>
    </citation>
    <scope>NUCLEOTIDE SEQUENCE</scope>
</reference>
<dbReference type="GO" id="GO:0048364">
    <property type="term" value="P:root development"/>
    <property type="evidence" value="ECO:0007669"/>
    <property type="project" value="InterPro"/>
</dbReference>